<keyword evidence="1 2" id="KW-0812">Transmembrane</keyword>
<dbReference type="AlphaFoldDB" id="A0A0S4JH56"/>
<feature type="transmembrane region" description="Helical" evidence="1">
    <location>
        <begin position="279"/>
        <end position="303"/>
    </location>
</feature>
<reference evidence="3" key="1">
    <citation type="submission" date="2015-09" db="EMBL/GenBank/DDBJ databases">
        <authorList>
            <consortium name="Pathogen Informatics"/>
        </authorList>
    </citation>
    <scope>NUCLEOTIDE SEQUENCE [LARGE SCALE GENOMIC DNA]</scope>
    <source>
        <strain evidence="3">Lake Konstanz</strain>
    </source>
</reference>
<dbReference type="Proteomes" id="UP000051952">
    <property type="component" value="Unassembled WGS sequence"/>
</dbReference>
<feature type="transmembrane region" description="Helical" evidence="1">
    <location>
        <begin position="567"/>
        <end position="588"/>
    </location>
</feature>
<evidence type="ECO:0000313" key="3">
    <source>
        <dbReference type="Proteomes" id="UP000051952"/>
    </source>
</evidence>
<name>A0A0S4JH56_BODSA</name>
<feature type="transmembrane region" description="Helical" evidence="1">
    <location>
        <begin position="540"/>
        <end position="561"/>
    </location>
</feature>
<feature type="transmembrane region" description="Helical" evidence="1">
    <location>
        <begin position="511"/>
        <end position="533"/>
    </location>
</feature>
<sequence length="672" mass="71297">MPLDSHQPATRFRARFVKKKGSILCASGVVSLTNVAMHVHDISFLNAVVGGSDAILLAPTSNAFQSTLRLSNVSMRFTSLASRGFRSLFANITGGTARTSNNMMFTKGPVFVSLPSCSSNSWDGGALSCADMLRPVDGQRAVDWSLVRMSVDDPEDTWCARCPGTTASLTLIEGPIETHSKARPSLLPSQPTQLTRTTAAVTTAALALAMLTSSSGVASVLPRLQGMVGYLKLASRCAAQSEAPPTEGSHEDASDSNYAANDVSDNPFLLRLPSTEPSLAYAAGALVGNTLLVIAVAVVSHLAHRWERWAHQELHNDESSNAQPKKDESAVYSRRLFLATISTTFCRVLPTTPLPASLMQLQGLLLQPVVAAAVACIASSDRGVLSVMLAVVIGSAWIAVPCVFMWLLCVKYSPLPLITIYSRRTNAQRMRWKRGGEALEWLCAEREEWVAARGRAAKAAARHVKLRLSAVFAGYRGGRHWYLGVDAFQSVLTGAIVGTAQSVDAADACSAVVWGTGCVGAMATGTAVLCVVLQPHVVRFELLAAVVVSLLAVLAAVLILADDVNGAAIVSLVAAAMELLPLAARLLWNACLRSRKSDDLIGSNRKDDWDVNSGSLSQVSPLIFSSDVSARGQRRESKTLSAVTVALSPSQEDALIALVECICGKSVSSLSI</sequence>
<protein>
    <submittedName>
        <fullName evidence="2">Transmembrane protein, putative</fullName>
    </submittedName>
</protein>
<evidence type="ECO:0000313" key="2">
    <source>
        <dbReference type="EMBL" id="CUG88350.1"/>
    </source>
</evidence>
<evidence type="ECO:0000256" key="1">
    <source>
        <dbReference type="SAM" id="Phobius"/>
    </source>
</evidence>
<keyword evidence="1" id="KW-1133">Transmembrane helix</keyword>
<dbReference type="VEuPathDB" id="TriTrypDB:BSAL_14975"/>
<keyword evidence="3" id="KW-1185">Reference proteome</keyword>
<gene>
    <name evidence="2" type="ORF">BSAL_14975</name>
</gene>
<proteinExistence type="predicted"/>
<dbReference type="EMBL" id="CYKH01001634">
    <property type="protein sequence ID" value="CUG88350.1"/>
    <property type="molecule type" value="Genomic_DNA"/>
</dbReference>
<organism evidence="2 3">
    <name type="scientific">Bodo saltans</name>
    <name type="common">Flagellated protozoan</name>
    <dbReference type="NCBI Taxonomy" id="75058"/>
    <lineage>
        <taxon>Eukaryota</taxon>
        <taxon>Discoba</taxon>
        <taxon>Euglenozoa</taxon>
        <taxon>Kinetoplastea</taxon>
        <taxon>Metakinetoplastina</taxon>
        <taxon>Eubodonida</taxon>
        <taxon>Bodonidae</taxon>
        <taxon>Bodo</taxon>
    </lineage>
</organism>
<keyword evidence="1" id="KW-0472">Membrane</keyword>
<accession>A0A0S4JH56</accession>
<feature type="transmembrane region" description="Helical" evidence="1">
    <location>
        <begin position="385"/>
        <end position="408"/>
    </location>
</feature>